<name>A0A8D8Y7R9_9HEMI</name>
<dbReference type="AlphaFoldDB" id="A0A8D8Y7R9"/>
<accession>A0A8D8Y7R9</accession>
<dbReference type="EMBL" id="HBUF01361883">
    <property type="protein sequence ID" value="CAG6721265.1"/>
    <property type="molecule type" value="Transcribed_RNA"/>
</dbReference>
<protein>
    <submittedName>
        <fullName evidence="1">Uncharacterized protein</fullName>
    </submittedName>
</protein>
<evidence type="ECO:0000313" key="1">
    <source>
        <dbReference type="EMBL" id="CAG6721265.1"/>
    </source>
</evidence>
<reference evidence="1" key="1">
    <citation type="submission" date="2021-05" db="EMBL/GenBank/DDBJ databases">
        <authorList>
            <person name="Alioto T."/>
            <person name="Alioto T."/>
            <person name="Gomez Garrido J."/>
        </authorList>
    </citation>
    <scope>NUCLEOTIDE SEQUENCE</scope>
</reference>
<proteinExistence type="predicted"/>
<dbReference type="EMBL" id="HBUF01115733">
    <property type="protein sequence ID" value="CAG6641123.1"/>
    <property type="molecule type" value="Transcribed_RNA"/>
</dbReference>
<dbReference type="EMBL" id="HBUF01361882">
    <property type="protein sequence ID" value="CAG6721263.1"/>
    <property type="molecule type" value="Transcribed_RNA"/>
</dbReference>
<dbReference type="EMBL" id="HBUF01115734">
    <property type="protein sequence ID" value="CAG6641124.1"/>
    <property type="molecule type" value="Transcribed_RNA"/>
</dbReference>
<organism evidence="1">
    <name type="scientific">Cacopsylla melanoneura</name>
    <dbReference type="NCBI Taxonomy" id="428564"/>
    <lineage>
        <taxon>Eukaryota</taxon>
        <taxon>Metazoa</taxon>
        <taxon>Ecdysozoa</taxon>
        <taxon>Arthropoda</taxon>
        <taxon>Hexapoda</taxon>
        <taxon>Insecta</taxon>
        <taxon>Pterygota</taxon>
        <taxon>Neoptera</taxon>
        <taxon>Paraneoptera</taxon>
        <taxon>Hemiptera</taxon>
        <taxon>Sternorrhyncha</taxon>
        <taxon>Psylloidea</taxon>
        <taxon>Psyllidae</taxon>
        <taxon>Psyllinae</taxon>
        <taxon>Cacopsylla</taxon>
    </lineage>
</organism>
<sequence>MILARDQCRGGTLSCLMRTTCPGARGVELVFHFARSCRSCKYSKLQRFQNVWTIWSRSLCLVSRLGFSSRTTEAGKVSNGICVKKCAGVSTLGSEGSELN</sequence>